<dbReference type="Pfam" id="PF13801">
    <property type="entry name" value="Metal_resist"/>
    <property type="match status" value="1"/>
</dbReference>
<feature type="chain" id="PRO_5045173057" evidence="1">
    <location>
        <begin position="22"/>
        <end position="152"/>
    </location>
</feature>
<protein>
    <submittedName>
        <fullName evidence="2">Periplasmic heavy metal sensor</fullName>
    </submittedName>
</protein>
<evidence type="ECO:0000256" key="1">
    <source>
        <dbReference type="SAM" id="SignalP"/>
    </source>
</evidence>
<keyword evidence="1" id="KW-0732">Signal</keyword>
<reference evidence="2 3" key="1">
    <citation type="submission" date="2022-10" db="EMBL/GenBank/DDBJ databases">
        <title>Comparative genomics and taxonomic characterization of three novel marine species of genus Reichenbachiella exhibiting antioxidant and polysaccharide degradation activities.</title>
        <authorList>
            <person name="Muhammad N."/>
            <person name="Lee Y.-J."/>
            <person name="Ko J."/>
            <person name="Kim S.-G."/>
        </authorList>
    </citation>
    <scope>NUCLEOTIDE SEQUENCE [LARGE SCALE GENOMIC DNA]</scope>
    <source>
        <strain evidence="2 3">ABR2-5</strain>
    </source>
</reference>
<organism evidence="2 3">
    <name type="scientific">Reichenbachiella ulvae</name>
    <dbReference type="NCBI Taxonomy" id="2980104"/>
    <lineage>
        <taxon>Bacteria</taxon>
        <taxon>Pseudomonadati</taxon>
        <taxon>Bacteroidota</taxon>
        <taxon>Cytophagia</taxon>
        <taxon>Cytophagales</taxon>
        <taxon>Reichenbachiellaceae</taxon>
        <taxon>Reichenbachiella</taxon>
    </lineage>
</organism>
<dbReference type="Proteomes" id="UP001300692">
    <property type="component" value="Unassembled WGS sequence"/>
</dbReference>
<evidence type="ECO:0000313" key="2">
    <source>
        <dbReference type="EMBL" id="MCV9388903.1"/>
    </source>
</evidence>
<gene>
    <name evidence="2" type="ORF">N7U62_19655</name>
</gene>
<proteinExistence type="predicted"/>
<dbReference type="Gene3D" id="1.20.120.1490">
    <property type="match status" value="1"/>
</dbReference>
<keyword evidence="3" id="KW-1185">Reference proteome</keyword>
<name>A0ABT3D0C1_9BACT</name>
<accession>A0ABT3D0C1</accession>
<feature type="signal peptide" evidence="1">
    <location>
        <begin position="1"/>
        <end position="21"/>
    </location>
</feature>
<evidence type="ECO:0000313" key="3">
    <source>
        <dbReference type="Proteomes" id="UP001300692"/>
    </source>
</evidence>
<dbReference type="RefSeq" id="WP_264139796.1">
    <property type="nucleotide sequence ID" value="NZ_JAOYOD010000001.1"/>
</dbReference>
<sequence>MKNKMIITALAILLVSGSAWAQCPGQANGPRGGLKTNRMGTPIERMAYRLDLSEVQQQKIEDIHLTYAKKNQPLRNEVNELQARLQTLTTTDSPDKKEIESTVAQISDARETLMLNRTLCQLDIRSELDESQKLRFDQMKSEKGRGNFKRGR</sequence>
<dbReference type="EMBL" id="JAOYOD010000001">
    <property type="protein sequence ID" value="MCV9388903.1"/>
    <property type="molecule type" value="Genomic_DNA"/>
</dbReference>
<dbReference type="InterPro" id="IPR025961">
    <property type="entry name" value="Metal_resist"/>
</dbReference>
<comment type="caution">
    <text evidence="2">The sequence shown here is derived from an EMBL/GenBank/DDBJ whole genome shotgun (WGS) entry which is preliminary data.</text>
</comment>